<sequence>MLLKQLKLSKLHNFFIRIYRRRSLFLAALLFTLSTISPVIAKVSVPISIAQAQQEPKQLTQKASELYRNGKFEESATVWEQLANIFATQGDSLNQAMAFSNLSLTYQQFGQWNLAEKVLRDSLKILENQPDNQEKLKIYAQSLDIQGNLQSELGQLANALKSWQEATKIYSKLNEPDKLAQSKINQAQAMQDIGLYNSSCDTLLEVLAQEIDIQNCQKLRELSQQELEQKLTKVSKNSSLPILVGLRSLGELFRFQGQPEFAETILNTSINLAQKLNSPWEQAAVYLSMGNTLRDIAKGKKSRGEIQDYEQRALSYYNKAILLSPLLITRQQAQLNRLNLLLKSEEFQQAEQLWRSLEPQIMSLPPSRTGVYLQINFAHNFVELAQTGLFTKANSQLPTLNEVDRVLSRAVEQSRSLGDKRSEAYALGYRGNLYMTHSIQNLPQAEELTKQALRIASTFDSPDVSYQFFWQLGQIRRQRGDIKDAIAAYTKAYDALQSLRNDLVALNPEVQFSFQNTVEPVYRELVELDLEYAKSLKSTGKNRESQELLVQARNVIESLQLAELNNFFKEACVEEKSKQIDSIDRTAAVVYTIVLQNRLEVILSLPNQEQPTLSFHTYEFKPGEFEDTVDKVQRSLTDPNSIESDWRVYYKKLYDWLIQPIETELKNSKVTTLAFVLDADLRNLPMSILYDGEQYLLQKYAIALTPGLQLVDPKPIAKVDLKVFTAGLSKIREGFEPHKDFKALNYVERELEQIKQIGLSDRLILNEKFTSTQLKKEIFASRIPPLVHLATHGEFSSKASETFILAWDERISVKRLGDLLRDARLYQSRPIELLVLSACATASGDKRAALGLAGVAVRSGARSTIATLWPVVDQTTTQIMGEFYSQLEQAKKTNLSKAQALRKAQLAFIDKYEKYRHPHFWAPFVLVGNWQ</sequence>
<dbReference type="Gene3D" id="1.25.40.10">
    <property type="entry name" value="Tetratricopeptide repeat domain"/>
    <property type="match status" value="3"/>
</dbReference>
<organism evidence="2 3">
    <name type="scientific">Tolypothrix bouteillei VB521301</name>
    <dbReference type="NCBI Taxonomy" id="1479485"/>
    <lineage>
        <taxon>Bacteria</taxon>
        <taxon>Bacillati</taxon>
        <taxon>Cyanobacteriota</taxon>
        <taxon>Cyanophyceae</taxon>
        <taxon>Nostocales</taxon>
        <taxon>Tolypothrichaceae</taxon>
        <taxon>Tolypothrix</taxon>
    </lineage>
</organism>
<evidence type="ECO:0000313" key="2">
    <source>
        <dbReference type="EMBL" id="KAF3889711.1"/>
    </source>
</evidence>
<dbReference type="PANTHER" id="PTHR10098">
    <property type="entry name" value="RAPSYN-RELATED"/>
    <property type="match status" value="1"/>
</dbReference>
<dbReference type="InterPro" id="IPR011990">
    <property type="entry name" value="TPR-like_helical_dom_sf"/>
</dbReference>
<dbReference type="RefSeq" id="WP_167844795.1">
    <property type="nucleotide sequence ID" value="NZ_JHEG04000001.1"/>
</dbReference>
<protein>
    <submittedName>
        <fullName evidence="2">CHAT domain-containing protein</fullName>
    </submittedName>
</protein>
<comment type="caution">
    <text evidence="2">The sequence shown here is derived from an EMBL/GenBank/DDBJ whole genome shotgun (WGS) entry which is preliminary data.</text>
</comment>
<dbReference type="Proteomes" id="UP000029738">
    <property type="component" value="Unassembled WGS sequence"/>
</dbReference>
<dbReference type="Pfam" id="PF12770">
    <property type="entry name" value="CHAT"/>
    <property type="match status" value="1"/>
</dbReference>
<evidence type="ECO:0000259" key="1">
    <source>
        <dbReference type="Pfam" id="PF12770"/>
    </source>
</evidence>
<dbReference type="PANTHER" id="PTHR10098:SF112">
    <property type="entry name" value="SLR0380 PROTEIN"/>
    <property type="match status" value="1"/>
</dbReference>
<keyword evidence="3" id="KW-1185">Reference proteome</keyword>
<dbReference type="InterPro" id="IPR019734">
    <property type="entry name" value="TPR_rpt"/>
</dbReference>
<accession>A0A8S9TAX0</accession>
<reference evidence="2" key="1">
    <citation type="journal article" date="2015" name="Genome Announc.">
        <title>Draft Genome Sequence of Tolypothrix boutellei Strain VB521301.</title>
        <authorList>
            <person name="Chandrababunaidu M.M."/>
            <person name="Singh D."/>
            <person name="Sen D."/>
            <person name="Bhan S."/>
            <person name="Das S."/>
            <person name="Gupta A."/>
            <person name="Adhikary S.P."/>
            <person name="Tripathy S."/>
        </authorList>
    </citation>
    <scope>NUCLEOTIDE SEQUENCE</scope>
    <source>
        <strain evidence="2">VB521301</strain>
    </source>
</reference>
<evidence type="ECO:0000313" key="3">
    <source>
        <dbReference type="Proteomes" id="UP000029738"/>
    </source>
</evidence>
<dbReference type="InterPro" id="IPR024983">
    <property type="entry name" value="CHAT_dom"/>
</dbReference>
<feature type="domain" description="CHAT" evidence="1">
    <location>
        <begin position="650"/>
        <end position="929"/>
    </location>
</feature>
<dbReference type="EMBL" id="JHEG04000001">
    <property type="protein sequence ID" value="KAF3889711.1"/>
    <property type="molecule type" value="Genomic_DNA"/>
</dbReference>
<reference evidence="2" key="2">
    <citation type="submission" date="2019-11" db="EMBL/GenBank/DDBJ databases">
        <title>Improved Assembly of Tolypothrix boutellei genome.</title>
        <authorList>
            <person name="Sarangi A.N."/>
            <person name="Mukherjee M."/>
            <person name="Ghosh S."/>
            <person name="Singh D."/>
            <person name="Das A."/>
            <person name="Kant S."/>
            <person name="Prusty A."/>
            <person name="Tripathy S."/>
        </authorList>
    </citation>
    <scope>NUCLEOTIDE SEQUENCE</scope>
    <source>
        <strain evidence="2">VB521301</strain>
    </source>
</reference>
<dbReference type="AlphaFoldDB" id="A0A8S9TAX0"/>
<dbReference type="SMART" id="SM00028">
    <property type="entry name" value="TPR"/>
    <property type="match status" value="6"/>
</dbReference>
<dbReference type="SUPFAM" id="SSF48452">
    <property type="entry name" value="TPR-like"/>
    <property type="match status" value="3"/>
</dbReference>
<gene>
    <name evidence="2" type="ORF">DA73_0400032750</name>
</gene>
<proteinExistence type="predicted"/>
<name>A0A8S9TAX0_9CYAN</name>